<reference evidence="1 2" key="1">
    <citation type="journal article" date="2015" name="Nat. Commun.">
        <title>Lucilia cuprina genome unlocks parasitic fly biology to underpin future interventions.</title>
        <authorList>
            <person name="Anstead C.A."/>
            <person name="Korhonen P.K."/>
            <person name="Young N.D."/>
            <person name="Hall R.S."/>
            <person name="Jex A.R."/>
            <person name="Murali S.C."/>
            <person name="Hughes D.S."/>
            <person name="Lee S.F."/>
            <person name="Perry T."/>
            <person name="Stroehlein A.J."/>
            <person name="Ansell B.R."/>
            <person name="Breugelmans B."/>
            <person name="Hofmann A."/>
            <person name="Qu J."/>
            <person name="Dugan S."/>
            <person name="Lee S.L."/>
            <person name="Chao H."/>
            <person name="Dinh H."/>
            <person name="Han Y."/>
            <person name="Doddapaneni H.V."/>
            <person name="Worley K.C."/>
            <person name="Muzny D.M."/>
            <person name="Ioannidis P."/>
            <person name="Waterhouse R.M."/>
            <person name="Zdobnov E.M."/>
            <person name="James P.J."/>
            <person name="Bagnall N.H."/>
            <person name="Kotze A.C."/>
            <person name="Gibbs R.A."/>
            <person name="Richards S."/>
            <person name="Batterham P."/>
            <person name="Gasser R.B."/>
        </authorList>
    </citation>
    <scope>NUCLEOTIDE SEQUENCE [LARGE SCALE GENOMIC DNA]</scope>
    <source>
        <strain evidence="1 2">LS</strain>
        <tissue evidence="1">Full body</tissue>
    </source>
</reference>
<evidence type="ECO:0008006" key="3">
    <source>
        <dbReference type="Google" id="ProtNLM"/>
    </source>
</evidence>
<protein>
    <recommendedName>
        <fullName evidence="3">HAT C-terminal dimerisation domain-containing protein</fullName>
    </recommendedName>
</protein>
<dbReference type="Proteomes" id="UP000037069">
    <property type="component" value="Unassembled WGS sequence"/>
</dbReference>
<evidence type="ECO:0000313" key="2">
    <source>
        <dbReference type="Proteomes" id="UP000037069"/>
    </source>
</evidence>
<keyword evidence="2" id="KW-1185">Reference proteome</keyword>
<gene>
    <name evidence="1" type="ORF">FF38_06113</name>
</gene>
<organism evidence="1 2">
    <name type="scientific">Lucilia cuprina</name>
    <name type="common">Green bottle fly</name>
    <name type="synonym">Australian sheep blowfly</name>
    <dbReference type="NCBI Taxonomy" id="7375"/>
    <lineage>
        <taxon>Eukaryota</taxon>
        <taxon>Metazoa</taxon>
        <taxon>Ecdysozoa</taxon>
        <taxon>Arthropoda</taxon>
        <taxon>Hexapoda</taxon>
        <taxon>Insecta</taxon>
        <taxon>Pterygota</taxon>
        <taxon>Neoptera</taxon>
        <taxon>Endopterygota</taxon>
        <taxon>Diptera</taxon>
        <taxon>Brachycera</taxon>
        <taxon>Muscomorpha</taxon>
        <taxon>Oestroidea</taxon>
        <taxon>Calliphoridae</taxon>
        <taxon>Luciliinae</taxon>
        <taxon>Lucilia</taxon>
    </lineage>
</organism>
<evidence type="ECO:0000313" key="1">
    <source>
        <dbReference type="EMBL" id="KNC30015.1"/>
    </source>
</evidence>
<name>A0A0L0CCN6_LUCCU</name>
<dbReference type="AlphaFoldDB" id="A0A0L0CCN6"/>
<dbReference type="EMBL" id="JRES01000589">
    <property type="protein sequence ID" value="KNC30015.1"/>
    <property type="molecule type" value="Genomic_DNA"/>
</dbReference>
<sequence length="122" mass="14135">MEKWKKSKNLLFIKEMQLSKQQLFHHFYVHQLTILAVQQISDKDITTSNNLKSNVLNFFDFSICETPENTLLLNIPSESEFTAYLADSSKSLNILHNYPTAKKAFSKFYEPLPSSAAVERLF</sequence>
<accession>A0A0L0CCN6</accession>
<proteinExistence type="predicted"/>
<comment type="caution">
    <text evidence="1">The sequence shown here is derived from an EMBL/GenBank/DDBJ whole genome shotgun (WGS) entry which is preliminary data.</text>
</comment>